<dbReference type="SUPFAM" id="SSF48452">
    <property type="entry name" value="TPR-like"/>
    <property type="match status" value="1"/>
</dbReference>
<gene>
    <name evidence="3" type="ORF">DI598_14630</name>
</gene>
<keyword evidence="2" id="KW-1133">Transmembrane helix</keyword>
<sequence length="600" mass="69976">MRIFRLLFLLICISFLQKDIKAQLLTSKELIEAWDVDDTSQTTKAEITFNDLYRNGKLPIFNTRVKEIKIYLNDHYSTRLEVRFLMYQVLQRLQVNHEASLQTDSLRLIKALNLANILGDKQLLSEVYSIFNLNGSKNFESQLFTTLKAIDLQREIGFEHFPIEYQRFLTASGLFWDIHDYRKCIDYGKENLNNFNLPVDDFYAYICQIDLLGNSYFHLGMGDSTIFYYQKIKELLSDLKINGKKYQFFTYLDTSATGLATIWNGIADGGIGQGYFLLKKYDEALPLLQKNIASSILAKQFSDAAQSQNVYAKINFIRKQYDSSLYRAKLAYQWASTNNDIHQYPQIINALQIITDNYKILGNYDSAYLYNDKYHIYNDTFQTYLNKSELSIVNAHLAFDSMQQELSNTKNQVLWENTLKWLLIGAILLVSIIFLLIYNRFRFQQNIKAERLENEKRLADLEIENSKQQIADAQLQLETFAKNISEKNALIEALQERYGPEEADSALKNMTILTEEDWQTFKHTFEKVYPRYWDRLIVRFPALTTGEQRFMALAKLGFNNKEMAAATGVSTHGIRVTLYRLRKKYNLPETEDLRAIAQSI</sequence>
<evidence type="ECO:0000313" key="4">
    <source>
        <dbReference type="Proteomes" id="UP000249645"/>
    </source>
</evidence>
<dbReference type="Proteomes" id="UP000249645">
    <property type="component" value="Unassembled WGS sequence"/>
</dbReference>
<feature type="coiled-coil region" evidence="1">
    <location>
        <begin position="444"/>
        <end position="497"/>
    </location>
</feature>
<name>A0A2W5EQY3_9SPHI</name>
<feature type="transmembrane region" description="Helical" evidence="2">
    <location>
        <begin position="419"/>
        <end position="438"/>
    </location>
</feature>
<dbReference type="EMBL" id="QFOI01000321">
    <property type="protein sequence ID" value="PZP44354.1"/>
    <property type="molecule type" value="Genomic_DNA"/>
</dbReference>
<dbReference type="GO" id="GO:0006355">
    <property type="term" value="P:regulation of DNA-templated transcription"/>
    <property type="evidence" value="ECO:0007669"/>
    <property type="project" value="InterPro"/>
</dbReference>
<dbReference type="GO" id="GO:0003677">
    <property type="term" value="F:DNA binding"/>
    <property type="evidence" value="ECO:0007669"/>
    <property type="project" value="InterPro"/>
</dbReference>
<comment type="caution">
    <text evidence="3">The sequence shown here is derived from an EMBL/GenBank/DDBJ whole genome shotgun (WGS) entry which is preliminary data.</text>
</comment>
<evidence type="ECO:0000256" key="1">
    <source>
        <dbReference type="SAM" id="Coils"/>
    </source>
</evidence>
<keyword evidence="2" id="KW-0812">Transmembrane</keyword>
<dbReference type="AlphaFoldDB" id="A0A2W5EQY3"/>
<evidence type="ECO:0000256" key="2">
    <source>
        <dbReference type="SAM" id="Phobius"/>
    </source>
</evidence>
<evidence type="ECO:0000313" key="3">
    <source>
        <dbReference type="EMBL" id="PZP44354.1"/>
    </source>
</evidence>
<protein>
    <recommendedName>
        <fullName evidence="5">HTH luxR-type domain-containing protein</fullName>
    </recommendedName>
</protein>
<dbReference type="InterPro" id="IPR016032">
    <property type="entry name" value="Sig_transdc_resp-reg_C-effctor"/>
</dbReference>
<dbReference type="InterPro" id="IPR011990">
    <property type="entry name" value="TPR-like_helical_dom_sf"/>
</dbReference>
<accession>A0A2W5EQY3</accession>
<reference evidence="3 4" key="1">
    <citation type="submission" date="2017-11" db="EMBL/GenBank/DDBJ databases">
        <title>Infants hospitalized years apart are colonized by the same room-sourced microbial strains.</title>
        <authorList>
            <person name="Brooks B."/>
            <person name="Olm M.R."/>
            <person name="Firek B.A."/>
            <person name="Baker R."/>
            <person name="Thomas B.C."/>
            <person name="Morowitz M.J."/>
            <person name="Banfield J.F."/>
        </authorList>
    </citation>
    <scope>NUCLEOTIDE SEQUENCE [LARGE SCALE GENOMIC DNA]</scope>
    <source>
        <strain evidence="3">S2_009_000_R2_76</strain>
    </source>
</reference>
<keyword evidence="1" id="KW-0175">Coiled coil</keyword>
<evidence type="ECO:0008006" key="5">
    <source>
        <dbReference type="Google" id="ProtNLM"/>
    </source>
</evidence>
<proteinExistence type="predicted"/>
<organism evidence="3 4">
    <name type="scientific">Pseudopedobacter saltans</name>
    <dbReference type="NCBI Taxonomy" id="151895"/>
    <lineage>
        <taxon>Bacteria</taxon>
        <taxon>Pseudomonadati</taxon>
        <taxon>Bacteroidota</taxon>
        <taxon>Sphingobacteriia</taxon>
        <taxon>Sphingobacteriales</taxon>
        <taxon>Sphingobacteriaceae</taxon>
        <taxon>Pseudopedobacter</taxon>
    </lineage>
</organism>
<dbReference type="Gene3D" id="1.10.10.10">
    <property type="entry name" value="Winged helix-like DNA-binding domain superfamily/Winged helix DNA-binding domain"/>
    <property type="match status" value="1"/>
</dbReference>
<dbReference type="SUPFAM" id="SSF46894">
    <property type="entry name" value="C-terminal effector domain of the bipartite response regulators"/>
    <property type="match status" value="1"/>
</dbReference>
<keyword evidence="2" id="KW-0472">Membrane</keyword>
<dbReference type="InterPro" id="IPR036388">
    <property type="entry name" value="WH-like_DNA-bd_sf"/>
</dbReference>